<keyword evidence="1" id="KW-0732">Signal</keyword>
<dbReference type="InterPro" id="IPR021417">
    <property type="entry name" value="DUF3060"/>
</dbReference>
<sequence length="142" mass="14210">MRTVPRLAAAALVSALSIVLPAAGIAGCSQKNNTANPSTTTSSAGSSTAQFQVGNTLNYGSFGTTADLDCGDGKSLNVGGSNNTLTIKGTCSSVSIGGADNKITFDKVDKLLSVVGLNNTVTYHNGDPKVENLGSGNTINKG</sequence>
<evidence type="ECO:0000313" key="2">
    <source>
        <dbReference type="EMBL" id="BBY07193.1"/>
    </source>
</evidence>
<dbReference type="Proteomes" id="UP000466894">
    <property type="component" value="Chromosome"/>
</dbReference>
<evidence type="ECO:0000313" key="3">
    <source>
        <dbReference type="Proteomes" id="UP000466894"/>
    </source>
</evidence>
<accession>A0A7I7PF00</accession>
<gene>
    <name evidence="2" type="ORF">MNVI_25110</name>
</gene>
<dbReference type="Pfam" id="PF11259">
    <property type="entry name" value="DUF3060"/>
    <property type="match status" value="1"/>
</dbReference>
<protein>
    <recommendedName>
        <fullName evidence="4">DUF3060 domain-containing protein</fullName>
    </recommendedName>
</protein>
<organism evidence="2 3">
    <name type="scientific">Mycobacterium noviomagense</name>
    <dbReference type="NCBI Taxonomy" id="459858"/>
    <lineage>
        <taxon>Bacteria</taxon>
        <taxon>Bacillati</taxon>
        <taxon>Actinomycetota</taxon>
        <taxon>Actinomycetes</taxon>
        <taxon>Mycobacteriales</taxon>
        <taxon>Mycobacteriaceae</taxon>
        <taxon>Mycobacterium</taxon>
    </lineage>
</organism>
<dbReference type="PROSITE" id="PS51257">
    <property type="entry name" value="PROKAR_LIPOPROTEIN"/>
    <property type="match status" value="1"/>
</dbReference>
<evidence type="ECO:0008006" key="4">
    <source>
        <dbReference type="Google" id="ProtNLM"/>
    </source>
</evidence>
<dbReference type="KEGG" id="mnv:MNVI_25110"/>
<proteinExistence type="predicted"/>
<dbReference type="OrthoDB" id="4752871at2"/>
<feature type="chain" id="PRO_5039422841" description="DUF3060 domain-containing protein" evidence="1">
    <location>
        <begin position="23"/>
        <end position="142"/>
    </location>
</feature>
<evidence type="ECO:0000256" key="1">
    <source>
        <dbReference type="SAM" id="SignalP"/>
    </source>
</evidence>
<dbReference type="RefSeq" id="WP_083089168.1">
    <property type="nucleotide sequence ID" value="NZ_AP022583.1"/>
</dbReference>
<name>A0A7I7PF00_9MYCO</name>
<dbReference type="AlphaFoldDB" id="A0A7I7PF00"/>
<feature type="signal peptide" evidence="1">
    <location>
        <begin position="1"/>
        <end position="22"/>
    </location>
</feature>
<dbReference type="EMBL" id="AP022583">
    <property type="protein sequence ID" value="BBY07193.1"/>
    <property type="molecule type" value="Genomic_DNA"/>
</dbReference>
<reference evidence="2 3" key="1">
    <citation type="journal article" date="2019" name="Emerg. Microbes Infect.">
        <title>Comprehensive subspecies identification of 175 nontuberculous mycobacteria species based on 7547 genomic profiles.</title>
        <authorList>
            <person name="Matsumoto Y."/>
            <person name="Kinjo T."/>
            <person name="Motooka D."/>
            <person name="Nabeya D."/>
            <person name="Jung N."/>
            <person name="Uechi K."/>
            <person name="Horii T."/>
            <person name="Iida T."/>
            <person name="Fujita J."/>
            <person name="Nakamura S."/>
        </authorList>
    </citation>
    <scope>NUCLEOTIDE SEQUENCE [LARGE SCALE GENOMIC DNA]</scope>
    <source>
        <strain evidence="2 3">JCM 16367</strain>
    </source>
</reference>